<evidence type="ECO:0000313" key="3">
    <source>
        <dbReference type="EMBL" id="KAF5893910.1"/>
    </source>
</evidence>
<dbReference type="OrthoDB" id="9909831at2759"/>
<feature type="non-terminal residue" evidence="3">
    <location>
        <position position="1"/>
    </location>
</feature>
<evidence type="ECO:0000259" key="2">
    <source>
        <dbReference type="PROSITE" id="PS50024"/>
    </source>
</evidence>
<reference evidence="3" key="1">
    <citation type="submission" date="2020-07" db="EMBL/GenBank/DDBJ databases">
        <title>Clarias magur genome sequencing, assembly and annotation.</title>
        <authorList>
            <person name="Kushwaha B."/>
            <person name="Kumar R."/>
            <person name="Das P."/>
            <person name="Joshi C.G."/>
            <person name="Kumar D."/>
            <person name="Nagpure N.S."/>
            <person name="Pandey M."/>
            <person name="Agarwal S."/>
            <person name="Srivastava S."/>
            <person name="Singh M."/>
            <person name="Sahoo L."/>
            <person name="Jayasankar P."/>
            <person name="Meher P.K."/>
            <person name="Koringa P.G."/>
            <person name="Iquebal M.A."/>
            <person name="Das S.P."/>
            <person name="Bit A."/>
            <person name="Patnaik S."/>
            <person name="Patel N."/>
            <person name="Shah T.M."/>
            <person name="Hinsu A."/>
            <person name="Jena J.K."/>
        </authorList>
    </citation>
    <scope>NUCLEOTIDE SEQUENCE</scope>
    <source>
        <strain evidence="3">CIFAMagur01</strain>
        <tissue evidence="3">Testis</tissue>
    </source>
</reference>
<dbReference type="InterPro" id="IPR000082">
    <property type="entry name" value="SEA_dom"/>
</dbReference>
<dbReference type="SUPFAM" id="SSF82671">
    <property type="entry name" value="SEA domain"/>
    <property type="match status" value="1"/>
</dbReference>
<dbReference type="PROSITE" id="PS50024">
    <property type="entry name" value="SEA"/>
    <property type="match status" value="1"/>
</dbReference>
<keyword evidence="4" id="KW-1185">Reference proteome</keyword>
<feature type="chain" id="PRO_5035159651" evidence="1">
    <location>
        <begin position="26"/>
        <end position="147"/>
    </location>
</feature>
<sequence>MEVPARRWLTWTALCITALVMSASAESADIKKPETLVVDSLSYYFSIEIMNRVYNDSLQNPNSADYKRMFNEVSGAVRAAYGCPTCANNEAYQGVTDMNFRKGSVIADFIALFKGSFTNPILLKFVFLGALSNNEINGLQINPESVH</sequence>
<comment type="caution">
    <text evidence="3">The sequence shown here is derived from an EMBL/GenBank/DDBJ whole genome shotgun (WGS) entry which is preliminary data.</text>
</comment>
<feature type="signal peptide" evidence="1">
    <location>
        <begin position="1"/>
        <end position="25"/>
    </location>
</feature>
<accession>A0A8J4XC47</accession>
<dbReference type="Gene3D" id="3.30.70.960">
    <property type="entry name" value="SEA domain"/>
    <property type="match status" value="1"/>
</dbReference>
<gene>
    <name evidence="3" type="ORF">DAT39_016381</name>
</gene>
<organism evidence="3 4">
    <name type="scientific">Clarias magur</name>
    <name type="common">Asian catfish</name>
    <name type="synonym">Macropteronotus magur</name>
    <dbReference type="NCBI Taxonomy" id="1594786"/>
    <lineage>
        <taxon>Eukaryota</taxon>
        <taxon>Metazoa</taxon>
        <taxon>Chordata</taxon>
        <taxon>Craniata</taxon>
        <taxon>Vertebrata</taxon>
        <taxon>Euteleostomi</taxon>
        <taxon>Actinopterygii</taxon>
        <taxon>Neopterygii</taxon>
        <taxon>Teleostei</taxon>
        <taxon>Ostariophysi</taxon>
        <taxon>Siluriformes</taxon>
        <taxon>Clariidae</taxon>
        <taxon>Clarias</taxon>
    </lineage>
</organism>
<feature type="domain" description="SEA" evidence="2">
    <location>
        <begin position="39"/>
        <end position="147"/>
    </location>
</feature>
<name>A0A8J4XC47_CLAMG</name>
<dbReference type="EMBL" id="QNUK01000404">
    <property type="protein sequence ID" value="KAF5893910.1"/>
    <property type="molecule type" value="Genomic_DNA"/>
</dbReference>
<evidence type="ECO:0000313" key="4">
    <source>
        <dbReference type="Proteomes" id="UP000727407"/>
    </source>
</evidence>
<proteinExistence type="predicted"/>
<dbReference type="AlphaFoldDB" id="A0A8J4XC47"/>
<evidence type="ECO:0000256" key="1">
    <source>
        <dbReference type="SAM" id="SignalP"/>
    </source>
</evidence>
<dbReference type="InterPro" id="IPR036364">
    <property type="entry name" value="SEA_dom_sf"/>
</dbReference>
<keyword evidence="1" id="KW-0732">Signal</keyword>
<protein>
    <submittedName>
        <fullName evidence="3">Mucin-1-like</fullName>
    </submittedName>
</protein>
<dbReference type="Proteomes" id="UP000727407">
    <property type="component" value="Unassembled WGS sequence"/>
</dbReference>
<dbReference type="Pfam" id="PF01390">
    <property type="entry name" value="SEA"/>
    <property type="match status" value="1"/>
</dbReference>